<evidence type="ECO:0000259" key="9">
    <source>
        <dbReference type="PROSITE" id="PS50835"/>
    </source>
</evidence>
<dbReference type="EMBL" id="LRGB01000872">
    <property type="protein sequence ID" value="KZS15353.1"/>
    <property type="molecule type" value="Genomic_DNA"/>
</dbReference>
<dbReference type="STRING" id="35525.A0A164YKR8"/>
<keyword evidence="2" id="KW-1003">Cell membrane</keyword>
<dbReference type="AlphaFoldDB" id="A0A164YKR8"/>
<sequence>MLSTASAQRRTVALGLKLNSVAWIHFERSAILTVHSQVITRNPRVGVSHENHRTWHLHLNDVQETDRGRYLCQINTAQAKTQSAYLNIVVPPTIEDSASSSDVIVREGSDLSLTCQARGSPTPSVKWRREDGRKISTNKSFSSTEVEGSSLELQKISRLDMGVYLCIASNGVPPTVSKRIYVSVDFPPMVWVPQQLVGSPLGATVTIECWLEAHPAALHYWARPDGQVLHDPTKYRIESINGVTAAVSQQHMNATWPSYTVSSNNGFHDKKKNVAGDAPFATPNMNPSSYMTHLKLTIRHLTVRDYGPYRCVAKNPRGETDGTIKIYRELCHFWSSFFFQK</sequence>
<dbReference type="GO" id="GO:0005886">
    <property type="term" value="C:plasma membrane"/>
    <property type="evidence" value="ECO:0007669"/>
    <property type="project" value="UniProtKB-SubCell"/>
</dbReference>
<gene>
    <name evidence="10" type="ORF">APZ42_019029</name>
</gene>
<dbReference type="InterPro" id="IPR007110">
    <property type="entry name" value="Ig-like_dom"/>
</dbReference>
<evidence type="ECO:0000313" key="11">
    <source>
        <dbReference type="Proteomes" id="UP000076858"/>
    </source>
</evidence>
<dbReference type="CDD" id="cd00096">
    <property type="entry name" value="Ig"/>
    <property type="match status" value="1"/>
</dbReference>
<evidence type="ECO:0000313" key="10">
    <source>
        <dbReference type="EMBL" id="KZS15353.1"/>
    </source>
</evidence>
<evidence type="ECO:0000256" key="4">
    <source>
        <dbReference type="ARBA" id="ARBA00022737"/>
    </source>
</evidence>
<evidence type="ECO:0000256" key="6">
    <source>
        <dbReference type="ARBA" id="ARBA00023157"/>
    </source>
</evidence>
<dbReference type="SMART" id="SM00409">
    <property type="entry name" value="IG"/>
    <property type="match status" value="3"/>
</dbReference>
<dbReference type="PANTHER" id="PTHR12231">
    <property type="entry name" value="CTX-RELATED TYPE I TRANSMEMBRANE PROTEIN"/>
    <property type="match status" value="1"/>
</dbReference>
<dbReference type="PROSITE" id="PS50835">
    <property type="entry name" value="IG_LIKE"/>
    <property type="match status" value="2"/>
</dbReference>
<dbReference type="Pfam" id="PF13927">
    <property type="entry name" value="Ig_3"/>
    <property type="match status" value="1"/>
</dbReference>
<feature type="domain" description="Ig-like" evidence="9">
    <location>
        <begin position="92"/>
        <end position="177"/>
    </location>
</feature>
<dbReference type="InterPro" id="IPR003598">
    <property type="entry name" value="Ig_sub2"/>
</dbReference>
<evidence type="ECO:0000256" key="5">
    <source>
        <dbReference type="ARBA" id="ARBA00023136"/>
    </source>
</evidence>
<evidence type="ECO:0000256" key="2">
    <source>
        <dbReference type="ARBA" id="ARBA00022475"/>
    </source>
</evidence>
<keyword evidence="7" id="KW-0325">Glycoprotein</keyword>
<dbReference type="InterPro" id="IPR003599">
    <property type="entry name" value="Ig_sub"/>
</dbReference>
<keyword evidence="6" id="KW-1015">Disulfide bond</keyword>
<evidence type="ECO:0000256" key="7">
    <source>
        <dbReference type="ARBA" id="ARBA00023180"/>
    </source>
</evidence>
<proteinExistence type="predicted"/>
<dbReference type="InterPro" id="IPR036179">
    <property type="entry name" value="Ig-like_dom_sf"/>
</dbReference>
<dbReference type="GO" id="GO:0043005">
    <property type="term" value="C:neuron projection"/>
    <property type="evidence" value="ECO:0007669"/>
    <property type="project" value="TreeGrafter"/>
</dbReference>
<keyword evidence="8" id="KW-0393">Immunoglobulin domain</keyword>
<dbReference type="InterPro" id="IPR051170">
    <property type="entry name" value="Neural/epithelial_adhesion"/>
</dbReference>
<organism evidence="10 11">
    <name type="scientific">Daphnia magna</name>
    <dbReference type="NCBI Taxonomy" id="35525"/>
    <lineage>
        <taxon>Eukaryota</taxon>
        <taxon>Metazoa</taxon>
        <taxon>Ecdysozoa</taxon>
        <taxon>Arthropoda</taxon>
        <taxon>Crustacea</taxon>
        <taxon>Branchiopoda</taxon>
        <taxon>Diplostraca</taxon>
        <taxon>Cladocera</taxon>
        <taxon>Anomopoda</taxon>
        <taxon>Daphniidae</taxon>
        <taxon>Daphnia</taxon>
    </lineage>
</organism>
<keyword evidence="11" id="KW-1185">Reference proteome</keyword>
<keyword evidence="4" id="KW-0677">Repeat</keyword>
<evidence type="ECO:0000256" key="8">
    <source>
        <dbReference type="ARBA" id="ARBA00023319"/>
    </source>
</evidence>
<evidence type="ECO:0000256" key="1">
    <source>
        <dbReference type="ARBA" id="ARBA00004236"/>
    </source>
</evidence>
<evidence type="ECO:0000256" key="3">
    <source>
        <dbReference type="ARBA" id="ARBA00022729"/>
    </source>
</evidence>
<dbReference type="SMART" id="SM00408">
    <property type="entry name" value="IGc2"/>
    <property type="match status" value="2"/>
</dbReference>
<dbReference type="InterPro" id="IPR013783">
    <property type="entry name" value="Ig-like_fold"/>
</dbReference>
<dbReference type="OrthoDB" id="10012075at2759"/>
<dbReference type="Proteomes" id="UP000076858">
    <property type="component" value="Unassembled WGS sequence"/>
</dbReference>
<dbReference type="Gene3D" id="2.60.40.10">
    <property type="entry name" value="Immunoglobulins"/>
    <property type="match status" value="3"/>
</dbReference>
<name>A0A164YKR8_9CRUS</name>
<dbReference type="PANTHER" id="PTHR12231:SF157">
    <property type="entry name" value="DPR-INTERACTING PROTEIN EPSILON-RELATED"/>
    <property type="match status" value="1"/>
</dbReference>
<accession>A0A164YKR8</accession>
<feature type="domain" description="Ig-like" evidence="9">
    <location>
        <begin position="187"/>
        <end position="325"/>
    </location>
</feature>
<dbReference type="SUPFAM" id="SSF48726">
    <property type="entry name" value="Immunoglobulin"/>
    <property type="match status" value="3"/>
</dbReference>
<comment type="caution">
    <text evidence="10">The sequence shown here is derived from an EMBL/GenBank/DDBJ whole genome shotgun (WGS) entry which is preliminary data.</text>
</comment>
<protein>
    <submittedName>
        <fullName evidence="10">Neuronal growth regulator 1</fullName>
    </submittedName>
</protein>
<keyword evidence="5" id="KW-0472">Membrane</keyword>
<reference evidence="10 11" key="1">
    <citation type="submission" date="2016-03" db="EMBL/GenBank/DDBJ databases">
        <title>EvidentialGene: Evidence-directed Construction of Genes on Genomes.</title>
        <authorList>
            <person name="Gilbert D.G."/>
            <person name="Choi J.-H."/>
            <person name="Mockaitis K."/>
            <person name="Colbourne J."/>
            <person name="Pfrender M."/>
        </authorList>
    </citation>
    <scope>NUCLEOTIDE SEQUENCE [LARGE SCALE GENOMIC DNA]</scope>
    <source>
        <strain evidence="10 11">Xinb3</strain>
        <tissue evidence="10">Complete organism</tissue>
    </source>
</reference>
<dbReference type="FunFam" id="2.60.40.10:FF:000328">
    <property type="entry name" value="CLUMA_CG000981, isoform A"/>
    <property type="match status" value="1"/>
</dbReference>
<keyword evidence="3" id="KW-0732">Signal</keyword>
<comment type="subcellular location">
    <subcellularLocation>
        <location evidence="1">Cell membrane</location>
    </subcellularLocation>
</comment>